<dbReference type="Gene3D" id="3.40.50.300">
    <property type="entry name" value="P-loop containing nucleotide triphosphate hydrolases"/>
    <property type="match status" value="2"/>
</dbReference>
<evidence type="ECO:0000256" key="1">
    <source>
        <dbReference type="ARBA" id="ARBA00022741"/>
    </source>
</evidence>
<dbReference type="PANTHER" id="PTHR43788">
    <property type="entry name" value="DNA2/NAM7 HELICASE FAMILY MEMBER"/>
    <property type="match status" value="1"/>
</dbReference>
<dbReference type="GO" id="GO:0003678">
    <property type="term" value="F:DNA helicase activity"/>
    <property type="evidence" value="ECO:0007669"/>
    <property type="project" value="UniProtKB-ARBA"/>
</dbReference>
<dbReference type="InterPro" id="IPR029493">
    <property type="entry name" value="RecD2-like_HHH"/>
</dbReference>
<evidence type="ECO:0000259" key="3">
    <source>
        <dbReference type="SMART" id="SM00382"/>
    </source>
</evidence>
<dbReference type="Gene3D" id="2.30.30.940">
    <property type="match status" value="1"/>
</dbReference>
<feature type="domain" description="AAA+ ATPase" evidence="3">
    <location>
        <begin position="327"/>
        <end position="457"/>
    </location>
</feature>
<sequence length="750" mass="85601">MKLSGKIDQILFQKEGFLIAKLEGGAKISGSCLISDIDALEGQEVELEGEWGEHPRFGPQFVFDELQIKGSELYFYLTKVVKGVGQKLVKRLISHYGEEELLRILDEEPQKLLEFKGIKEKKLSQITQSWQRYKEMRELAMFLAPYKIGQSIIVEIYQTFIGKDNLIEAIKENPYIITQVKGVGFKRADEMAQSMGIDPKSPFRIEAAINYLLREISEQQGSSATDKKEFIEKLEDELGLDGETLLIEDVINKLIEREVLYVIDGYLAHTFYYKAERGIFEFFKEKLKKRDGKLKQDIDKFIQEQEENIGFTLGEEQREAVKLLNSGVKVMALVGYAGTGKSTSAKMMLKLLEESFGYDAIIATALSGIASQRIHDTTGYKSMTIQSLLVAHKEQDEFPYDVVLLDEASMVNSQIFYQLISKLKDDAIFLIIGDDGQLPPIGAGNVLSDIIKYELIPVIKLTKIYRQSEEQAITLIADSIRRAELPEYQKEYLDFKFIDKSIANYYAIRNGMSEDERRELRESINQQILEAIKSESVSYILEAREKLKSKDIKGYLTHLQVITPMRGGLLGVENMNQQLQKLFNPNAKYAIKRGLYSYGLYDKVVHIKNENMPSYTPEGFKNGDDATESRIFNGMIGLIFKIDKEEEECFVYYPNEQIVVRYGFDLISDYLQLAYALTIHKTQGMEYDTVIIPISFSHYIMHNTKLLYTAVTRAKKMCIIIGEEAAFKGACRRIDTTDRTTVLGLLANSI</sequence>
<dbReference type="InterPro" id="IPR027417">
    <property type="entry name" value="P-loop_NTPase"/>
</dbReference>
<dbReference type="InterPro" id="IPR003593">
    <property type="entry name" value="AAA+_ATPase"/>
</dbReference>
<dbReference type="EMBL" id="FOXB01000016">
    <property type="protein sequence ID" value="SFP34937.1"/>
    <property type="molecule type" value="Genomic_DNA"/>
</dbReference>
<dbReference type="AlphaFoldDB" id="A0A1I5PM08"/>
<dbReference type="Pfam" id="PF13538">
    <property type="entry name" value="UvrD_C_2"/>
    <property type="match status" value="1"/>
</dbReference>
<dbReference type="CDD" id="cd17933">
    <property type="entry name" value="DEXSc_RecD-like"/>
    <property type="match status" value="1"/>
</dbReference>
<name>A0A1I5PM08_9BACT</name>
<dbReference type="PANTHER" id="PTHR43788:SF6">
    <property type="entry name" value="DNA HELICASE B"/>
    <property type="match status" value="1"/>
</dbReference>
<dbReference type="STRING" id="223786.SAMN05216234_11615"/>
<keyword evidence="2" id="KW-0067">ATP-binding</keyword>
<dbReference type="Pfam" id="PF14520">
    <property type="entry name" value="HHH_5"/>
    <property type="match status" value="1"/>
</dbReference>
<proteinExistence type="predicted"/>
<reference evidence="4 5" key="1">
    <citation type="submission" date="2016-10" db="EMBL/GenBank/DDBJ databases">
        <authorList>
            <person name="de Groot N.N."/>
        </authorList>
    </citation>
    <scope>NUCLEOTIDE SEQUENCE [LARGE SCALE GENOMIC DNA]</scope>
    <source>
        <strain evidence="4 5">EP1-55-1</strain>
    </source>
</reference>
<dbReference type="Proteomes" id="UP000199227">
    <property type="component" value="Unassembled WGS sequence"/>
</dbReference>
<dbReference type="RefSeq" id="WP_092912293.1">
    <property type="nucleotide sequence ID" value="NZ_FOXB01000016.1"/>
</dbReference>
<dbReference type="Pfam" id="PF14490">
    <property type="entry name" value="HHH_RecD2"/>
    <property type="match status" value="1"/>
</dbReference>
<dbReference type="InterPro" id="IPR010994">
    <property type="entry name" value="RuvA_2-like"/>
</dbReference>
<keyword evidence="5" id="KW-1185">Reference proteome</keyword>
<dbReference type="SMART" id="SM00382">
    <property type="entry name" value="AAA"/>
    <property type="match status" value="1"/>
</dbReference>
<dbReference type="Pfam" id="PF13604">
    <property type="entry name" value="AAA_30"/>
    <property type="match status" value="1"/>
</dbReference>
<organism evidence="4 5">
    <name type="scientific">Hydrogenimonas thermophila</name>
    <dbReference type="NCBI Taxonomy" id="223786"/>
    <lineage>
        <taxon>Bacteria</taxon>
        <taxon>Pseudomonadati</taxon>
        <taxon>Campylobacterota</taxon>
        <taxon>Epsilonproteobacteria</taxon>
        <taxon>Campylobacterales</taxon>
        <taxon>Hydrogenimonadaceae</taxon>
        <taxon>Hydrogenimonas</taxon>
    </lineage>
</organism>
<protein>
    <submittedName>
        <fullName evidence="4">Exodeoxyribonuclease V alpha subunit</fullName>
    </submittedName>
</protein>
<dbReference type="SUPFAM" id="SSF52540">
    <property type="entry name" value="P-loop containing nucleoside triphosphate hydrolases"/>
    <property type="match status" value="2"/>
</dbReference>
<accession>A0A1I5PM08</accession>
<dbReference type="Gene3D" id="1.10.150.20">
    <property type="entry name" value="5' to 3' exonuclease, C-terminal subdomain"/>
    <property type="match status" value="1"/>
</dbReference>
<dbReference type="SUPFAM" id="SSF47781">
    <property type="entry name" value="RuvA domain 2-like"/>
    <property type="match status" value="1"/>
</dbReference>
<dbReference type="OrthoDB" id="9763659at2"/>
<gene>
    <name evidence="4" type="ORF">SAMN05216234_11615</name>
</gene>
<dbReference type="Pfam" id="PF23139">
    <property type="entry name" value="OB_YrrC"/>
    <property type="match status" value="1"/>
</dbReference>
<dbReference type="InterPro" id="IPR027785">
    <property type="entry name" value="UvrD-like_helicase_C"/>
</dbReference>
<dbReference type="Gene3D" id="1.10.10.2220">
    <property type="match status" value="1"/>
</dbReference>
<dbReference type="InterPro" id="IPR055446">
    <property type="entry name" value="RecD2_N_OB"/>
</dbReference>
<evidence type="ECO:0000313" key="5">
    <source>
        <dbReference type="Proteomes" id="UP000199227"/>
    </source>
</evidence>
<evidence type="ECO:0000313" key="4">
    <source>
        <dbReference type="EMBL" id="SFP34937.1"/>
    </source>
</evidence>
<evidence type="ECO:0000256" key="2">
    <source>
        <dbReference type="ARBA" id="ARBA00022840"/>
    </source>
</evidence>
<dbReference type="CDD" id="cd18809">
    <property type="entry name" value="SF1_C_RecD"/>
    <property type="match status" value="1"/>
</dbReference>
<dbReference type="GO" id="GO:0005524">
    <property type="term" value="F:ATP binding"/>
    <property type="evidence" value="ECO:0007669"/>
    <property type="project" value="UniProtKB-KW"/>
</dbReference>
<keyword evidence="1" id="KW-0547">Nucleotide-binding</keyword>
<dbReference type="InterPro" id="IPR050534">
    <property type="entry name" value="Coronavir_polyprotein_1ab"/>
</dbReference>